<accession>A0A7Y0EX83</accession>
<reference evidence="1 2" key="1">
    <citation type="submission" date="2020-02" db="EMBL/GenBank/DDBJ databases">
        <title>Characterization of phylogenetic diversity of novel bifidobacterial species isolated in Czech ZOOs.</title>
        <authorList>
            <person name="Lugli G.A."/>
            <person name="Vera N.B."/>
            <person name="Ventura M."/>
        </authorList>
    </citation>
    <scope>NUCLEOTIDE SEQUENCE [LARGE SCALE GENOMIC DNA]</scope>
    <source>
        <strain evidence="1 2">DSM 109959</strain>
    </source>
</reference>
<dbReference type="RefSeq" id="WP_169240845.1">
    <property type="nucleotide sequence ID" value="NZ_JAAIIG010000003.1"/>
</dbReference>
<dbReference type="AlphaFoldDB" id="A0A7Y0EX83"/>
<dbReference type="EMBL" id="JAAIIG010000003">
    <property type="protein sequence ID" value="NMM98093.1"/>
    <property type="molecule type" value="Genomic_DNA"/>
</dbReference>
<comment type="caution">
    <text evidence="1">The sequence shown here is derived from an EMBL/GenBank/DDBJ whole genome shotgun (WGS) entry which is preliminary data.</text>
</comment>
<name>A0A7Y0EX83_9BIFI</name>
<dbReference type="InterPro" id="IPR007499">
    <property type="entry name" value="ERF_bacteria_virus"/>
</dbReference>
<evidence type="ECO:0000313" key="1">
    <source>
        <dbReference type="EMBL" id="NMM98093.1"/>
    </source>
</evidence>
<keyword evidence="2" id="KW-1185">Reference proteome</keyword>
<evidence type="ECO:0000313" key="2">
    <source>
        <dbReference type="Proteomes" id="UP000543419"/>
    </source>
</evidence>
<dbReference type="Pfam" id="PF04404">
    <property type="entry name" value="ERF"/>
    <property type="match status" value="1"/>
</dbReference>
<dbReference type="Proteomes" id="UP000543419">
    <property type="component" value="Unassembled WGS sequence"/>
</dbReference>
<gene>
    <name evidence="1" type="ORF">G1C97_1042</name>
</gene>
<organism evidence="1 2">
    <name type="scientific">Bifidobacterium olomucense</name>
    <dbReference type="NCBI Taxonomy" id="2675324"/>
    <lineage>
        <taxon>Bacteria</taxon>
        <taxon>Bacillati</taxon>
        <taxon>Actinomycetota</taxon>
        <taxon>Actinomycetes</taxon>
        <taxon>Bifidobacteriales</taxon>
        <taxon>Bifidobacteriaceae</taxon>
        <taxon>Bifidobacterium</taxon>
    </lineage>
</organism>
<proteinExistence type="predicted"/>
<protein>
    <submittedName>
        <fullName evidence="1">ERF superfamily</fullName>
    </submittedName>
</protein>
<sequence>MAVVKKNAKGGRGTYADLASLMAYVDETLHVKVRFTTVYLHDMLHQATQIQVGDQWSDPICPIPVETGDGKGLSVMQQLGSALTYARRYSLCGALGIATTDDDGQTSGYRKRSLESMTDEQQQRIDQILETMRIPPRQESAFISGILQRNVTYGTLTELQARQFIEAYDNRNRKKEVQE</sequence>